<dbReference type="InterPro" id="IPR025493">
    <property type="entry name" value="DUF4384"/>
</dbReference>
<dbReference type="STRING" id="249408.BOO71_0002872"/>
<name>A0A1U7P2H5_9DEIO</name>
<dbReference type="RefSeq" id="WP_083653012.1">
    <property type="nucleotide sequence ID" value="NZ_MSTI01000035.1"/>
</dbReference>
<feature type="domain" description="DUF4384" evidence="2">
    <location>
        <begin position="83"/>
        <end position="163"/>
    </location>
</feature>
<reference evidence="3 4" key="1">
    <citation type="submission" date="2017-01" db="EMBL/GenBank/DDBJ databases">
        <title>Genome Analysis of Deinococcus marmoris KOPRI26562.</title>
        <authorList>
            <person name="Kim J.H."/>
            <person name="Oh H.-M."/>
        </authorList>
    </citation>
    <scope>NUCLEOTIDE SEQUENCE [LARGE SCALE GENOMIC DNA]</scope>
    <source>
        <strain evidence="3 4">KOPRI26562</strain>
    </source>
</reference>
<evidence type="ECO:0000256" key="1">
    <source>
        <dbReference type="SAM" id="SignalP"/>
    </source>
</evidence>
<organism evidence="3 4">
    <name type="scientific">Deinococcus marmoris</name>
    <dbReference type="NCBI Taxonomy" id="249408"/>
    <lineage>
        <taxon>Bacteria</taxon>
        <taxon>Thermotogati</taxon>
        <taxon>Deinococcota</taxon>
        <taxon>Deinococci</taxon>
        <taxon>Deinococcales</taxon>
        <taxon>Deinococcaceae</taxon>
        <taxon>Deinococcus</taxon>
    </lineage>
</organism>
<comment type="caution">
    <text evidence="3">The sequence shown here is derived from an EMBL/GenBank/DDBJ whole genome shotgun (WGS) entry which is preliminary data.</text>
</comment>
<evidence type="ECO:0000259" key="2">
    <source>
        <dbReference type="Pfam" id="PF14326"/>
    </source>
</evidence>
<evidence type="ECO:0000313" key="3">
    <source>
        <dbReference type="EMBL" id="OLV19372.1"/>
    </source>
</evidence>
<accession>A0A1U7P2H5</accession>
<dbReference type="PANTHER" id="PTHR36194:SF1">
    <property type="entry name" value="S-LAYER-LIKE PROTEIN"/>
    <property type="match status" value="1"/>
</dbReference>
<dbReference type="PANTHER" id="PTHR36194">
    <property type="entry name" value="S-LAYER-LIKE PROTEIN"/>
    <property type="match status" value="1"/>
</dbReference>
<feature type="chain" id="PRO_5013250941" evidence="1">
    <location>
        <begin position="49"/>
        <end position="308"/>
    </location>
</feature>
<protein>
    <submittedName>
        <fullName evidence="3">S-layer-like array-related protein</fullName>
    </submittedName>
</protein>
<keyword evidence="4" id="KW-1185">Reference proteome</keyword>
<keyword evidence="1" id="KW-0732">Signal</keyword>
<dbReference type="Pfam" id="PF14326">
    <property type="entry name" value="DUF4384"/>
    <property type="match status" value="1"/>
</dbReference>
<dbReference type="EMBL" id="MSTI01000035">
    <property type="protein sequence ID" value="OLV19372.1"/>
    <property type="molecule type" value="Genomic_DNA"/>
</dbReference>
<dbReference type="OrthoDB" id="63947at2"/>
<proteinExistence type="predicted"/>
<dbReference type="Proteomes" id="UP000186607">
    <property type="component" value="Unassembled WGS sequence"/>
</dbReference>
<gene>
    <name evidence="3" type="ORF">BOO71_0002872</name>
</gene>
<dbReference type="AlphaFoldDB" id="A0A1U7P2H5"/>
<evidence type="ECO:0000313" key="4">
    <source>
        <dbReference type="Proteomes" id="UP000186607"/>
    </source>
</evidence>
<sequence>MKTFPSPIKSALSKSALAKSALSKSSLAKIALGLSVALAAGLSGPALAAPKISAQSIIVNPVQTTVDVKVWTDRDSSGTRTPSYAPGERIRLYASVSQDAYVYLFNVDPNGQVDLILPNRYQGGANFLKAGAVKVFPAAGDPFTFDIAAPYGLNKVLALASKTELNLDQIATFKSGQNSFADVNVKGQQGLAQALSIVVTPVPQNTWDSATAFYQVVARTGAAVPALPTQPGNPWGNARKWQTVVSAPSDLRALHDSYAARLKAEGYTQTKLKIKNNEIESEYRRGNDEAELQVKRKGNGVEIKLERD</sequence>
<feature type="signal peptide" evidence="1">
    <location>
        <begin position="1"/>
        <end position="48"/>
    </location>
</feature>